<dbReference type="InterPro" id="IPR013122">
    <property type="entry name" value="PKD1_2_channel"/>
</dbReference>
<keyword evidence="4 7" id="KW-1133">Transmembrane helix</keyword>
<dbReference type="Pfam" id="PF20519">
    <property type="entry name" value="Polycystin_dom"/>
    <property type="match status" value="1"/>
</dbReference>
<evidence type="ECO:0000256" key="4">
    <source>
        <dbReference type="ARBA" id="ARBA00022989"/>
    </source>
</evidence>
<feature type="transmembrane region" description="Helical" evidence="7">
    <location>
        <begin position="1177"/>
        <end position="1206"/>
    </location>
</feature>
<dbReference type="Pfam" id="PF08016">
    <property type="entry name" value="PKD_channel"/>
    <property type="match status" value="1"/>
</dbReference>
<evidence type="ECO:0000256" key="1">
    <source>
        <dbReference type="ARBA" id="ARBA00004141"/>
    </source>
</evidence>
<dbReference type="InterPro" id="IPR001024">
    <property type="entry name" value="PLAT/LH2_dom"/>
</dbReference>
<dbReference type="PROSITE" id="PS50095">
    <property type="entry name" value="PLAT"/>
    <property type="match status" value="1"/>
</dbReference>
<sequence length="1514" mass="174673">MCASSRVKPFISYMPEISAARGRTAAKIHKLSKKWRLLTIRAQKWVALNKGVRPTCSQVMGQWDTFLPTTSGSTYRLLDRFPRARSGHKMWNDSDDSYIVLWPESSLFGSERRVEVTLGVGFFELDCANLVGSQAIPNDNTTNHCFTTDKYSGRQLLNCKCMDIPLESLTEYLEPLEFRSEIYLPVVLMEDVRPCYIIPWIVLAFLILYIFLLIIVCVVDRRIAHAIRFVLMTDTQLIEEQYFYLLVVQTGNRPFAGTSANVCCQIHGSLSRSSSLVLGDGTLDLLKRRAHEANYIFSTPNDLGEVQMIRIWHDNSGPSPDWFLRKLIVKSMKTGRCWHFHVQRWLSISSSTLILNSYADPTTESSPCARETFSSLFSRQLREKHLFLSPLLCRPNGSYKSSLRLTILFTAIFLHMVLLICWYGFPNQVDSIYMIEWGDSRIFSSHVLFYAFSVSLVALFIAALLSYWYSSILVAKIPTLLVCGPKPRPIRPPPPRNPEVLRWRNLDPGREMVGADAKKEIVEVPEVSDSSLDFRIPSTSVSKTETWIVMHGTRRRRTYDPVERISPVRKLDNYKKILNDGVMGAVTSIKDENMQRLIYKPDFDESIDELIAEDIRDSFGKDLWAQEGPTNLKNITTMEISPSKKESKEAMVQTNLEDLETLTKGTEAVLNPNQTPRRNISVTLCQMLDSKKVCPNRGSCRILIWIICIVLIICSSIVTVVYGMRYGVTVTMDWIFSFIWTFIFSFLLSLTFQVFLYAVFSHLFTRSKQVANSLERKCRRRLQFLWFDKCYEDQIFPLRYLTYLCKCSHRPLTACAIFHLKADAERWVRQRNNLINILISLLFVLALVILFTSVRLSQLYYCKRSDENLFKLSGQFDPRAQTLQSHHPSLKSVRDSLSLHAFLRDAVEKSARSLIVSPQAKEKKAHELSGQRSEYLPWLPNNMSVLLGSIRLRQQRLVQGTIQKSINLKYNIANEQGEWQINKSKEAETLQMNTKGLFKDTWFRSTKDTGKFGEGWSVASRNDSRRRTKNKSQGWEWLPDSRTGSGLYSGSFGSYDGGGFIRYVHGNETGSPAVFDQIEASGWLDDRTSVLFVELATYNPYLGVFNILQLINERSPFHSWEISKITRTHKYMLNLTDLTWTQLLLISVLLICLVYFMVSAVVGIINTLCDPRKYGRFWILFPLWVDLAIVLWGVFTFIVFCAALHTSAKQFSPPENLQRAIVSFQALGLLYFIVLYSTVFLLLLGIFKLWILLAPNYGRWCVAWMALTLVSNQILHFFLYFLVLLVAFASFCHLAFGSFDWQYKTLWQSILTLIQFSNVEVSFRTTELYSRVLGPVFYLAYYIFMYFLSIFLIFSVLRLSFQEIHYQRSLRLSHRKEPLATDGTIPQKRLNMMTAVVRDTLWRNLNSPIHKRVRSAKALAMKLVNTSAQRITSKSIKWTTWSKTKLTKISTSRYEVMEILMVKYVKASIGHEFQLDSQRDYNNYNAGLTRLKYEKLQQSLIKLEVEWNKTSSLK</sequence>
<dbReference type="PANTHER" id="PTHR10877">
    <property type="entry name" value="POLYCYSTIN FAMILY MEMBER"/>
    <property type="match status" value="1"/>
</dbReference>
<organism evidence="9 10">
    <name type="scientific">Allacma fusca</name>
    <dbReference type="NCBI Taxonomy" id="39272"/>
    <lineage>
        <taxon>Eukaryota</taxon>
        <taxon>Metazoa</taxon>
        <taxon>Ecdysozoa</taxon>
        <taxon>Arthropoda</taxon>
        <taxon>Hexapoda</taxon>
        <taxon>Collembola</taxon>
        <taxon>Symphypleona</taxon>
        <taxon>Sminthuridae</taxon>
        <taxon>Allacma</taxon>
    </lineage>
</organism>
<feature type="transmembrane region" description="Helical" evidence="7">
    <location>
        <begin position="1226"/>
        <end position="1253"/>
    </location>
</feature>
<evidence type="ECO:0000256" key="3">
    <source>
        <dbReference type="ARBA" id="ARBA00022692"/>
    </source>
</evidence>
<evidence type="ECO:0000313" key="10">
    <source>
        <dbReference type="Proteomes" id="UP000708208"/>
    </source>
</evidence>
<comment type="caution">
    <text evidence="9">The sequence shown here is derived from an EMBL/GenBank/DDBJ whole genome shotgun (WGS) entry which is preliminary data.</text>
</comment>
<keyword evidence="10" id="KW-1185">Reference proteome</keyword>
<proteinExistence type="inferred from homology"/>
<dbReference type="GO" id="GO:0050982">
    <property type="term" value="P:detection of mechanical stimulus"/>
    <property type="evidence" value="ECO:0007669"/>
    <property type="project" value="TreeGrafter"/>
</dbReference>
<feature type="transmembrane region" description="Helical" evidence="7">
    <location>
        <begin position="447"/>
        <end position="469"/>
    </location>
</feature>
<feature type="transmembrane region" description="Helical" evidence="7">
    <location>
        <begin position="702"/>
        <end position="722"/>
    </location>
</feature>
<feature type="transmembrane region" description="Helical" evidence="7">
    <location>
        <begin position="405"/>
        <end position="425"/>
    </location>
</feature>
<keyword evidence="5 7" id="KW-0472">Membrane</keyword>
<evidence type="ECO:0000256" key="7">
    <source>
        <dbReference type="SAM" id="Phobius"/>
    </source>
</evidence>
<reference evidence="9" key="1">
    <citation type="submission" date="2021-06" db="EMBL/GenBank/DDBJ databases">
        <authorList>
            <person name="Hodson N. C."/>
            <person name="Mongue J. A."/>
            <person name="Jaron S. K."/>
        </authorList>
    </citation>
    <scope>NUCLEOTIDE SEQUENCE</scope>
</reference>
<keyword evidence="3 7" id="KW-0812">Transmembrane</keyword>
<dbReference type="InterPro" id="IPR051223">
    <property type="entry name" value="Polycystin"/>
</dbReference>
<feature type="transmembrane region" description="Helical" evidence="7">
    <location>
        <begin position="834"/>
        <end position="854"/>
    </location>
</feature>
<feature type="transmembrane region" description="Helical" evidence="7">
    <location>
        <begin position="197"/>
        <end position="219"/>
    </location>
</feature>
<comment type="similarity">
    <text evidence="2">Belongs to the polycystin family.</text>
</comment>
<feature type="transmembrane region" description="Helical" evidence="7">
    <location>
        <begin position="1143"/>
        <end position="1165"/>
    </location>
</feature>
<feature type="transmembrane region" description="Helical" evidence="7">
    <location>
        <begin position="734"/>
        <end position="760"/>
    </location>
</feature>
<feature type="domain" description="PLAT" evidence="8">
    <location>
        <begin position="242"/>
        <end position="360"/>
    </location>
</feature>
<feature type="transmembrane region" description="Helical" evidence="7">
    <location>
        <begin position="1274"/>
        <end position="1296"/>
    </location>
</feature>
<evidence type="ECO:0000259" key="8">
    <source>
        <dbReference type="PROSITE" id="PS50095"/>
    </source>
</evidence>
<comment type="subcellular location">
    <subcellularLocation>
        <location evidence="1">Membrane</location>
        <topology evidence="1">Multi-pass membrane protein</topology>
    </subcellularLocation>
</comment>
<evidence type="ECO:0000256" key="5">
    <source>
        <dbReference type="ARBA" id="ARBA00023136"/>
    </source>
</evidence>
<dbReference type="InterPro" id="IPR046791">
    <property type="entry name" value="Polycystin_dom"/>
</dbReference>
<comment type="caution">
    <text evidence="6">Lacks conserved residue(s) required for the propagation of feature annotation.</text>
</comment>
<dbReference type="Pfam" id="PF01477">
    <property type="entry name" value="PLAT"/>
    <property type="match status" value="1"/>
</dbReference>
<name>A0A8J2KIT7_9HEXA</name>
<dbReference type="OrthoDB" id="5322100at2759"/>
<evidence type="ECO:0000256" key="2">
    <source>
        <dbReference type="ARBA" id="ARBA00007200"/>
    </source>
</evidence>
<protein>
    <recommendedName>
        <fullName evidence="8">PLAT domain-containing protein</fullName>
    </recommendedName>
</protein>
<accession>A0A8J2KIT7</accession>
<evidence type="ECO:0000256" key="6">
    <source>
        <dbReference type="PROSITE-ProRule" id="PRU00152"/>
    </source>
</evidence>
<dbReference type="GO" id="GO:0005262">
    <property type="term" value="F:calcium channel activity"/>
    <property type="evidence" value="ECO:0007669"/>
    <property type="project" value="TreeGrafter"/>
</dbReference>
<gene>
    <name evidence="9" type="ORF">AFUS01_LOCUS15531</name>
</gene>
<dbReference type="PANTHER" id="PTHR10877:SF197">
    <property type="entry name" value="POLYCYSTIC KIDNEY DISEASE PROTEIN 1-LIKE 2"/>
    <property type="match status" value="1"/>
</dbReference>
<dbReference type="EMBL" id="CAJVCH010138056">
    <property type="protein sequence ID" value="CAG7726625.1"/>
    <property type="molecule type" value="Genomic_DNA"/>
</dbReference>
<feature type="transmembrane region" description="Helical" evidence="7">
    <location>
        <begin position="1339"/>
        <end position="1361"/>
    </location>
</feature>
<dbReference type="SMART" id="SM00308">
    <property type="entry name" value="LH2"/>
    <property type="match status" value="1"/>
</dbReference>
<dbReference type="Proteomes" id="UP000708208">
    <property type="component" value="Unassembled WGS sequence"/>
</dbReference>
<evidence type="ECO:0000313" key="9">
    <source>
        <dbReference type="EMBL" id="CAG7726625.1"/>
    </source>
</evidence>
<dbReference type="GO" id="GO:0016020">
    <property type="term" value="C:membrane"/>
    <property type="evidence" value="ECO:0007669"/>
    <property type="project" value="UniProtKB-SubCell"/>
</dbReference>